<feature type="domain" description="Sulfatase N-terminal" evidence="5">
    <location>
        <begin position="31"/>
        <end position="355"/>
    </location>
</feature>
<dbReference type="InterPro" id="IPR050738">
    <property type="entry name" value="Sulfatase"/>
</dbReference>
<protein>
    <submittedName>
        <fullName evidence="6">Sulfatase-like hydrolase/transferase</fullName>
    </submittedName>
</protein>
<evidence type="ECO:0000256" key="2">
    <source>
        <dbReference type="ARBA" id="ARBA00022723"/>
    </source>
</evidence>
<comment type="similarity">
    <text evidence="1">Belongs to the sulfatase family.</text>
</comment>
<organism evidence="6 7">
    <name type="scientific">Pelagicoccus mobilis</name>
    <dbReference type="NCBI Taxonomy" id="415221"/>
    <lineage>
        <taxon>Bacteria</taxon>
        <taxon>Pseudomonadati</taxon>
        <taxon>Verrucomicrobiota</taxon>
        <taxon>Opitutia</taxon>
        <taxon>Puniceicoccales</taxon>
        <taxon>Pelagicoccaceae</taxon>
        <taxon>Pelagicoccus</taxon>
    </lineage>
</organism>
<dbReference type="PANTHER" id="PTHR42693">
    <property type="entry name" value="ARYLSULFATASE FAMILY MEMBER"/>
    <property type="match status" value="1"/>
</dbReference>
<dbReference type="Gene3D" id="3.40.720.10">
    <property type="entry name" value="Alkaline Phosphatase, subunit A"/>
    <property type="match status" value="1"/>
</dbReference>
<evidence type="ECO:0000256" key="4">
    <source>
        <dbReference type="ARBA" id="ARBA00022837"/>
    </source>
</evidence>
<dbReference type="PROSITE" id="PS00149">
    <property type="entry name" value="SULFATASE_2"/>
    <property type="match status" value="1"/>
</dbReference>
<dbReference type="PROSITE" id="PS51257">
    <property type="entry name" value="PROKAR_LIPOPROTEIN"/>
    <property type="match status" value="1"/>
</dbReference>
<dbReference type="AlphaFoldDB" id="A0A934RWR1"/>
<dbReference type="GO" id="GO:0004065">
    <property type="term" value="F:arylsulfatase activity"/>
    <property type="evidence" value="ECO:0007669"/>
    <property type="project" value="TreeGrafter"/>
</dbReference>
<evidence type="ECO:0000256" key="3">
    <source>
        <dbReference type="ARBA" id="ARBA00022801"/>
    </source>
</evidence>
<keyword evidence="3 6" id="KW-0378">Hydrolase</keyword>
<keyword evidence="2" id="KW-0479">Metal-binding</keyword>
<evidence type="ECO:0000256" key="1">
    <source>
        <dbReference type="ARBA" id="ARBA00008779"/>
    </source>
</evidence>
<evidence type="ECO:0000259" key="5">
    <source>
        <dbReference type="Pfam" id="PF00884"/>
    </source>
</evidence>
<dbReference type="Proteomes" id="UP000617628">
    <property type="component" value="Unassembled WGS sequence"/>
</dbReference>
<proteinExistence type="inferred from homology"/>
<keyword evidence="7" id="KW-1185">Reference proteome</keyword>
<dbReference type="Pfam" id="PF00884">
    <property type="entry name" value="Sulfatase"/>
    <property type="match status" value="1"/>
</dbReference>
<name>A0A934RWR1_9BACT</name>
<comment type="caution">
    <text evidence="6">The sequence shown here is derived from an EMBL/GenBank/DDBJ whole genome shotgun (WGS) entry which is preliminary data.</text>
</comment>
<gene>
    <name evidence="6" type="ORF">JIN87_02920</name>
</gene>
<accession>A0A934RWR1</accession>
<dbReference type="GO" id="GO:0046872">
    <property type="term" value="F:metal ion binding"/>
    <property type="evidence" value="ECO:0007669"/>
    <property type="project" value="UniProtKB-KW"/>
</dbReference>
<reference evidence="6" key="1">
    <citation type="submission" date="2021-01" db="EMBL/GenBank/DDBJ databases">
        <title>Modified the classification status of verrucomicrobia.</title>
        <authorList>
            <person name="Feng X."/>
        </authorList>
    </citation>
    <scope>NUCLEOTIDE SEQUENCE</scope>
    <source>
        <strain evidence="6">KCTC 13126</strain>
    </source>
</reference>
<dbReference type="PANTHER" id="PTHR42693:SF53">
    <property type="entry name" value="ENDO-4-O-SULFATASE"/>
    <property type="match status" value="1"/>
</dbReference>
<dbReference type="RefSeq" id="WP_200354018.1">
    <property type="nucleotide sequence ID" value="NZ_JAENIL010000004.1"/>
</dbReference>
<dbReference type="PROSITE" id="PS00523">
    <property type="entry name" value="SULFATASE_1"/>
    <property type="match status" value="1"/>
</dbReference>
<keyword evidence="4" id="KW-0106">Calcium</keyword>
<dbReference type="Gene3D" id="3.30.1120.10">
    <property type="match status" value="1"/>
</dbReference>
<dbReference type="InterPro" id="IPR017850">
    <property type="entry name" value="Alkaline_phosphatase_core_sf"/>
</dbReference>
<evidence type="ECO:0000313" key="7">
    <source>
        <dbReference type="Proteomes" id="UP000617628"/>
    </source>
</evidence>
<evidence type="ECO:0000313" key="6">
    <source>
        <dbReference type="EMBL" id="MBK1875802.1"/>
    </source>
</evidence>
<dbReference type="SUPFAM" id="SSF53649">
    <property type="entry name" value="Alkaline phosphatase-like"/>
    <property type="match status" value="1"/>
</dbReference>
<dbReference type="EMBL" id="JAENIL010000004">
    <property type="protein sequence ID" value="MBK1875802.1"/>
    <property type="molecule type" value="Genomic_DNA"/>
</dbReference>
<dbReference type="InterPro" id="IPR000917">
    <property type="entry name" value="Sulfatase_N"/>
</dbReference>
<dbReference type="InterPro" id="IPR024607">
    <property type="entry name" value="Sulfatase_CS"/>
</dbReference>
<sequence>MNLYRISRLAVLLMSLCGILGMSCSGKSTRPNILVILCDDLGYADVGFNGSKTIPTPALDELAMGGVICTSAYAAHPVCGPSRAALLTGRCPHSLGGQFNIPYFNHQWGVSTEEVFLSRILKESGYFTGAIGKWHLGEGHEYLPNQRGFDEFYGHLGGGHKYFPDKYLAEYDRRVKAGETQIPPNTTPHLRNGKQVRETEYLTDAFTREALSFIQEANERDQPFFLYLAYNAPHSPLEAKAEDLETFSHIEDRRTRTYSAMVHCVDYNVKRIVSALKENGAYEDTLIIFLSDNGGIPRNGASNAPLRGQKRDVEEGGFRVPMFWHWPKSLPAGRKFNHPVLTMDLYPTLANLAGANIPPGKILDGKDIWGALLQNRNPHHDELIAVVSHRLDYTDIAGRINEWKAVRSKNRWRLYRIDQDVGEQHDLSSRYPERLNLMIGELKQWASTHQMPKWVYSDQEREIWKENQQPWFEGTFDTN</sequence>